<proteinExistence type="predicted"/>
<protein>
    <submittedName>
        <fullName evidence="1">Uncharacterized protein</fullName>
    </submittedName>
</protein>
<organism evidence="1 2">
    <name type="scientific">Holdemanella porci</name>
    <dbReference type="NCBI Taxonomy" id="2652276"/>
    <lineage>
        <taxon>Bacteria</taxon>
        <taxon>Bacillati</taxon>
        <taxon>Bacillota</taxon>
        <taxon>Erysipelotrichia</taxon>
        <taxon>Erysipelotrichales</taxon>
        <taxon>Erysipelotrichaceae</taxon>
        <taxon>Holdemanella</taxon>
    </lineage>
</organism>
<dbReference type="RefSeq" id="WP_154555710.1">
    <property type="nucleotide sequence ID" value="NZ_VUMR01000012.1"/>
</dbReference>
<evidence type="ECO:0000313" key="1">
    <source>
        <dbReference type="EMBL" id="MSS56048.1"/>
    </source>
</evidence>
<dbReference type="GeneID" id="93158421"/>
<dbReference type="Proteomes" id="UP000434241">
    <property type="component" value="Unassembled WGS sequence"/>
</dbReference>
<dbReference type="Gene3D" id="2.30.30.110">
    <property type="match status" value="1"/>
</dbReference>
<comment type="caution">
    <text evidence="1">The sequence shown here is derived from an EMBL/GenBank/DDBJ whole genome shotgun (WGS) entry which is preliminary data.</text>
</comment>
<accession>A0A6N7VG94</accession>
<reference evidence="1 2" key="1">
    <citation type="submission" date="2019-08" db="EMBL/GenBank/DDBJ databases">
        <title>In-depth cultivation of the pig gut microbiome towards novel bacterial diversity and tailored functional studies.</title>
        <authorList>
            <person name="Wylensek D."/>
            <person name="Hitch T.C.A."/>
            <person name="Clavel T."/>
        </authorList>
    </citation>
    <scope>NUCLEOTIDE SEQUENCE [LARGE SCALE GENOMIC DNA]</scope>
    <source>
        <strain evidence="1 2">LKV-472-APC-3</strain>
    </source>
</reference>
<evidence type="ECO:0000313" key="2">
    <source>
        <dbReference type="Proteomes" id="UP000434241"/>
    </source>
</evidence>
<gene>
    <name evidence="1" type="ORF">FYJ55_03830</name>
</gene>
<dbReference type="InterPro" id="IPR011067">
    <property type="entry name" value="Plasmid_toxin/cell-grow_inhib"/>
</dbReference>
<sequence>MFHSIIFFNEAIPFLDKQLNEFIENIKNVTDEEKKAMLDNANKFIVVAKMYQKMGVDSYAMVQNISTISKLRVLKPINKYDPILKIRVSDEIMTILDNKLIELFTK</sequence>
<name>A0A6N7VG94_9FIRM</name>
<keyword evidence="2" id="KW-1185">Reference proteome</keyword>
<dbReference type="EMBL" id="VUMR01000012">
    <property type="protein sequence ID" value="MSS56048.1"/>
    <property type="molecule type" value="Genomic_DNA"/>
</dbReference>
<dbReference type="AlphaFoldDB" id="A0A6N7VG94"/>